<reference evidence="2 3" key="1">
    <citation type="submission" date="2016-10" db="EMBL/GenBank/DDBJ databases">
        <authorList>
            <person name="Varghese N."/>
            <person name="Submissions S."/>
        </authorList>
    </citation>
    <scope>NUCLEOTIDE SEQUENCE [LARGE SCALE GENOMIC DNA]</scope>
    <source>
        <strain evidence="2 3">FF3</strain>
    </source>
</reference>
<dbReference type="Pfam" id="PF11750">
    <property type="entry name" value="DUF3307"/>
    <property type="match status" value="1"/>
</dbReference>
<accession>A0A975ZQP9</accession>
<evidence type="ECO:0000256" key="1">
    <source>
        <dbReference type="SAM" id="Phobius"/>
    </source>
</evidence>
<evidence type="ECO:0000313" key="2">
    <source>
        <dbReference type="EMBL" id="SEK08154.1"/>
    </source>
</evidence>
<feature type="transmembrane region" description="Helical" evidence="1">
    <location>
        <begin position="6"/>
        <end position="26"/>
    </location>
</feature>
<keyword evidence="1" id="KW-0472">Membrane</keyword>
<dbReference type="Proteomes" id="UP000182932">
    <property type="component" value="Unassembled WGS sequence"/>
</dbReference>
<dbReference type="EMBL" id="FNYY01000026">
    <property type="protein sequence ID" value="SEK08154.1"/>
    <property type="molecule type" value="Genomic_DNA"/>
</dbReference>
<sequence>MSAEAQWLLLLLLGFQVKHLAGDYLLQTPFMLSGKGRYGHPGGLVHAGIHGALSFGLLALTGVGAGVLAGLALAETVLHYHLDWAKERWLRRQALTTADPRFWLALGLDQFLHHLTYLGMAALVVVTLT</sequence>
<evidence type="ECO:0008006" key="4">
    <source>
        <dbReference type="Google" id="ProtNLM"/>
    </source>
</evidence>
<protein>
    <recommendedName>
        <fullName evidence="4">DUF3307 domain-containing protein</fullName>
    </recommendedName>
</protein>
<dbReference type="InterPro" id="IPR021737">
    <property type="entry name" value="Phage_phiKZ_Orf197"/>
</dbReference>
<name>A0A975ZQP9_9RHOB</name>
<evidence type="ECO:0000313" key="3">
    <source>
        <dbReference type="Proteomes" id="UP000182932"/>
    </source>
</evidence>
<dbReference type="GeneID" id="80820748"/>
<organism evidence="2 3">
    <name type="scientific">Marinovum algicola</name>
    <dbReference type="NCBI Taxonomy" id="42444"/>
    <lineage>
        <taxon>Bacteria</taxon>
        <taxon>Pseudomonadati</taxon>
        <taxon>Pseudomonadota</taxon>
        <taxon>Alphaproteobacteria</taxon>
        <taxon>Rhodobacterales</taxon>
        <taxon>Roseobacteraceae</taxon>
        <taxon>Marinovum</taxon>
    </lineage>
</organism>
<dbReference type="AlphaFoldDB" id="A0A975ZQP9"/>
<comment type="caution">
    <text evidence="2">The sequence shown here is derived from an EMBL/GenBank/DDBJ whole genome shotgun (WGS) entry which is preliminary data.</text>
</comment>
<feature type="transmembrane region" description="Helical" evidence="1">
    <location>
        <begin position="47"/>
        <end position="74"/>
    </location>
</feature>
<keyword evidence="1" id="KW-1133">Transmembrane helix</keyword>
<dbReference type="RefSeq" id="WP_074839594.1">
    <property type="nucleotide sequence ID" value="NZ_CATLQZ010000028.1"/>
</dbReference>
<keyword evidence="3" id="KW-1185">Reference proteome</keyword>
<gene>
    <name evidence="2" type="ORF">SAMN04487940_12610</name>
</gene>
<proteinExistence type="predicted"/>
<keyword evidence="1" id="KW-0812">Transmembrane</keyword>